<name>A0A8B8MIF9_ABRPR</name>
<evidence type="ECO:0000256" key="1">
    <source>
        <dbReference type="ARBA" id="ARBA00004123"/>
    </source>
</evidence>
<keyword evidence="2" id="KW-0805">Transcription regulation</keyword>
<dbReference type="RefSeq" id="XP_027368360.1">
    <property type="nucleotide sequence ID" value="XM_027512559.1"/>
</dbReference>
<keyword evidence="3" id="KW-0804">Transcription</keyword>
<keyword evidence="6" id="KW-1185">Reference proteome</keyword>
<evidence type="ECO:0000256" key="5">
    <source>
        <dbReference type="PROSITE-ProRule" id="PRU01191"/>
    </source>
</evidence>
<reference evidence="7" key="2">
    <citation type="submission" date="2025-08" db="UniProtKB">
        <authorList>
            <consortium name="RefSeq"/>
        </authorList>
    </citation>
    <scope>IDENTIFICATION</scope>
    <source>
        <tissue evidence="7">Young leaves</tissue>
    </source>
</reference>
<gene>
    <name evidence="7" type="primary">LOC113874329</name>
</gene>
<accession>A0A8B8MIF9</accession>
<dbReference type="Proteomes" id="UP000694853">
    <property type="component" value="Unplaced"/>
</dbReference>
<dbReference type="OrthoDB" id="646981at2759"/>
<organism evidence="6 7">
    <name type="scientific">Abrus precatorius</name>
    <name type="common">Indian licorice</name>
    <name type="synonym">Glycine abrus</name>
    <dbReference type="NCBI Taxonomy" id="3816"/>
    <lineage>
        <taxon>Eukaryota</taxon>
        <taxon>Viridiplantae</taxon>
        <taxon>Streptophyta</taxon>
        <taxon>Embryophyta</taxon>
        <taxon>Tracheophyta</taxon>
        <taxon>Spermatophyta</taxon>
        <taxon>Magnoliopsida</taxon>
        <taxon>eudicotyledons</taxon>
        <taxon>Gunneridae</taxon>
        <taxon>Pentapetalae</taxon>
        <taxon>rosids</taxon>
        <taxon>fabids</taxon>
        <taxon>Fabales</taxon>
        <taxon>Fabaceae</taxon>
        <taxon>Papilionoideae</taxon>
        <taxon>50 kb inversion clade</taxon>
        <taxon>NPAAA clade</taxon>
        <taxon>indigoferoid/millettioid clade</taxon>
        <taxon>Abreae</taxon>
        <taxon>Abrus</taxon>
    </lineage>
</organism>
<dbReference type="AlphaFoldDB" id="A0A8B8MIF9"/>
<evidence type="ECO:0000313" key="7">
    <source>
        <dbReference type="RefSeq" id="XP_027368360.1"/>
    </source>
</evidence>
<comment type="subcellular location">
    <subcellularLocation>
        <location evidence="1">Nucleus</location>
    </subcellularLocation>
</comment>
<dbReference type="KEGG" id="aprc:113874329"/>
<evidence type="ECO:0000256" key="4">
    <source>
        <dbReference type="ARBA" id="ARBA00023242"/>
    </source>
</evidence>
<dbReference type="GO" id="GO:0005634">
    <property type="term" value="C:nucleus"/>
    <property type="evidence" value="ECO:0007669"/>
    <property type="project" value="UniProtKB-SubCell"/>
</dbReference>
<comment type="caution">
    <text evidence="5">Lacks conserved residue(s) required for the propagation of feature annotation.</text>
</comment>
<reference evidence="6" key="1">
    <citation type="journal article" date="2019" name="Toxins">
        <title>Detection of Abrin-Like and Prepropulchellin-Like Toxin Genes and Transcripts Using Whole Genome Sequencing and Full-Length Transcript Sequencing of Abrus precatorius.</title>
        <authorList>
            <person name="Hovde B.T."/>
            <person name="Daligault H.E."/>
            <person name="Hanschen E.R."/>
            <person name="Kunde Y.A."/>
            <person name="Johnson M.B."/>
            <person name="Starkenburg S.R."/>
            <person name="Johnson S.L."/>
        </authorList>
    </citation>
    <scope>NUCLEOTIDE SEQUENCE [LARGE SCALE GENOMIC DNA]</scope>
</reference>
<dbReference type="InterPro" id="IPR005202">
    <property type="entry name" value="TF_GRAS"/>
</dbReference>
<sequence>MDDPHLLDFSDYSITTTPFSDDEWNLFSPLVDWDSFTTLMDDTVVSTPDQLTLDQESSVVVCDDQKGLRLVHLLMAAAEALTTGTQSHHLARAILVRLNDLVTPNSGTNSGTNMERLAAYFTLALHCLLDGAAGAHSVDHLHLTDTLTAFQLLQDMSPYVNFAHFTSNQAILEAVAHERRVHIIDYDVMEGAQWASLIQALSSKKDGPPGPHLRITALSRTGVNGRKVSSIGTVQDTGRRLTAFAASVGQPFSFHTCRLDPDEKFRASSLKLVRGEVLVFNCMMHLPHLSYRAGDSVASFLKGAKELCPRVVTLVEEEVEPVGDTGFVGLFMDSLHHYSAVFDSLEVGFPMQRWAGALVERVFLGPRIRGSVGRMYRSGEEERGSWVEWLGAVGFRGVPISFANHCQANLLLGLFNDGYRVEKMRNNKLVLGWKSRRLLSASVWISPS</sequence>
<feature type="region of interest" description="Leucine repeat II (LRII)" evidence="5">
    <location>
        <begin position="236"/>
        <end position="268"/>
    </location>
</feature>
<keyword evidence="4" id="KW-0539">Nucleus</keyword>
<proteinExistence type="inferred from homology"/>
<dbReference type="GeneID" id="113874329"/>
<protein>
    <submittedName>
        <fullName evidence="7">Nodulation-signaling pathway 2 protein-like</fullName>
    </submittedName>
</protein>
<dbReference type="Pfam" id="PF03514">
    <property type="entry name" value="GRAS"/>
    <property type="match status" value="1"/>
</dbReference>
<evidence type="ECO:0000313" key="6">
    <source>
        <dbReference type="Proteomes" id="UP000694853"/>
    </source>
</evidence>
<feature type="region of interest" description="SAW" evidence="5">
    <location>
        <begin position="373"/>
        <end position="445"/>
    </location>
</feature>
<evidence type="ECO:0000256" key="3">
    <source>
        <dbReference type="ARBA" id="ARBA00023163"/>
    </source>
</evidence>
<evidence type="ECO:0000256" key="2">
    <source>
        <dbReference type="ARBA" id="ARBA00023015"/>
    </source>
</evidence>
<feature type="short sequence motif" description="VHIID" evidence="5">
    <location>
        <begin position="181"/>
        <end position="185"/>
    </location>
</feature>
<comment type="similarity">
    <text evidence="5">Belongs to the GRAS family.</text>
</comment>
<dbReference type="PANTHER" id="PTHR31636">
    <property type="entry name" value="OSJNBA0084A10.13 PROTEIN-RELATED"/>
    <property type="match status" value="1"/>
</dbReference>
<dbReference type="PROSITE" id="PS50985">
    <property type="entry name" value="GRAS"/>
    <property type="match status" value="1"/>
</dbReference>